<name>A0A074RFN2_9AGAM</name>
<evidence type="ECO:0000313" key="2">
    <source>
        <dbReference type="Proteomes" id="UP000027456"/>
    </source>
</evidence>
<dbReference type="Proteomes" id="UP000027456">
    <property type="component" value="Unassembled WGS sequence"/>
</dbReference>
<evidence type="ECO:0000313" key="1">
    <source>
        <dbReference type="EMBL" id="KEP45936.1"/>
    </source>
</evidence>
<proteinExistence type="predicted"/>
<comment type="caution">
    <text evidence="1">The sequence shown here is derived from an EMBL/GenBank/DDBJ whole genome shotgun (WGS) entry which is preliminary data.</text>
</comment>
<dbReference type="AlphaFoldDB" id="A0A074RFN2"/>
<sequence>MPSSQSLTFQNAPICVLGDPFVVIWNLHASVLSTTKVNSNQNDWCRVSLSFHCFRGMPPDYPHSGRSLLVLSVLSHLRSFWPIQRAQIDYLYPLLSGRGWKSRLDPCGGVASDSVRIRRGAASVGNPSHHIIGGYAGQGWRE</sequence>
<organism evidence="1 2">
    <name type="scientific">Rhizoctonia solani 123E</name>
    <dbReference type="NCBI Taxonomy" id="1423351"/>
    <lineage>
        <taxon>Eukaryota</taxon>
        <taxon>Fungi</taxon>
        <taxon>Dikarya</taxon>
        <taxon>Basidiomycota</taxon>
        <taxon>Agaricomycotina</taxon>
        <taxon>Agaricomycetes</taxon>
        <taxon>Cantharellales</taxon>
        <taxon>Ceratobasidiaceae</taxon>
        <taxon>Rhizoctonia</taxon>
    </lineage>
</organism>
<accession>A0A074RFN2</accession>
<protein>
    <submittedName>
        <fullName evidence="1">Uncharacterized protein</fullName>
    </submittedName>
</protein>
<keyword evidence="2" id="KW-1185">Reference proteome</keyword>
<dbReference type="HOGENOM" id="CLU_1816871_0_0_1"/>
<gene>
    <name evidence="1" type="ORF">V565_229400</name>
</gene>
<dbReference type="EMBL" id="AZST01001382">
    <property type="protein sequence ID" value="KEP45936.1"/>
    <property type="molecule type" value="Genomic_DNA"/>
</dbReference>
<reference evidence="1 2" key="1">
    <citation type="submission" date="2013-12" db="EMBL/GenBank/DDBJ databases">
        <authorList>
            <person name="Cubeta M."/>
            <person name="Pakala S."/>
            <person name="Fedorova N."/>
            <person name="Thomas E."/>
            <person name="Dean R."/>
            <person name="Jabaji S."/>
            <person name="Neate S."/>
            <person name="Toda T."/>
            <person name="Tavantzis S."/>
            <person name="Vilgalys R."/>
            <person name="Bharathan N."/>
            <person name="Pakala S."/>
            <person name="Losada L.S."/>
            <person name="Zafar N."/>
            <person name="Nierman W."/>
        </authorList>
    </citation>
    <scope>NUCLEOTIDE SEQUENCE [LARGE SCALE GENOMIC DNA]</scope>
    <source>
        <strain evidence="1 2">123E</strain>
    </source>
</reference>